<proteinExistence type="predicted"/>
<sequence>MNFDPKSNHFFEVPCTSQISKLSNPLRQFHLSSSDQETLKLDLASQLVTQVENEKQQVITGQNGKQKAAMHIVTQVENGKLKADCDQPQQVSIPISIEHSTGEELSDSEDELLEVLKGVVSSKQEVEALSQPKAAVSLVKPHSDLETFPTPEPPDLLDPRVKGESAILYSNGDAVFNKHLSKSTKRRLRKQAKEASFSALSSGRN</sequence>
<feature type="region of interest" description="Disordered" evidence="1">
    <location>
        <begin position="180"/>
        <end position="205"/>
    </location>
</feature>
<dbReference type="AlphaFoldDB" id="A0A834HAQ9"/>
<feature type="compositionally biased region" description="Basic residues" evidence="1">
    <location>
        <begin position="180"/>
        <end position="190"/>
    </location>
</feature>
<dbReference type="Proteomes" id="UP000626092">
    <property type="component" value="Unassembled WGS sequence"/>
</dbReference>
<keyword evidence="3" id="KW-1185">Reference proteome</keyword>
<evidence type="ECO:0000256" key="1">
    <source>
        <dbReference type="SAM" id="MobiDB-lite"/>
    </source>
</evidence>
<comment type="caution">
    <text evidence="2">The sequence shown here is derived from an EMBL/GenBank/DDBJ whole genome shotgun (WGS) entry which is preliminary data.</text>
</comment>
<organism evidence="2 3">
    <name type="scientific">Rhododendron simsii</name>
    <name type="common">Sims's rhododendron</name>
    <dbReference type="NCBI Taxonomy" id="118357"/>
    <lineage>
        <taxon>Eukaryota</taxon>
        <taxon>Viridiplantae</taxon>
        <taxon>Streptophyta</taxon>
        <taxon>Embryophyta</taxon>
        <taxon>Tracheophyta</taxon>
        <taxon>Spermatophyta</taxon>
        <taxon>Magnoliopsida</taxon>
        <taxon>eudicotyledons</taxon>
        <taxon>Gunneridae</taxon>
        <taxon>Pentapetalae</taxon>
        <taxon>asterids</taxon>
        <taxon>Ericales</taxon>
        <taxon>Ericaceae</taxon>
        <taxon>Ericoideae</taxon>
        <taxon>Rhodoreae</taxon>
        <taxon>Rhododendron</taxon>
    </lineage>
</organism>
<protein>
    <submittedName>
        <fullName evidence="2">Uncharacterized protein</fullName>
    </submittedName>
</protein>
<gene>
    <name evidence="2" type="ORF">RHSIM_Rhsim02G0149300</name>
</gene>
<accession>A0A834HAQ9</accession>
<name>A0A834HAQ9_RHOSS</name>
<evidence type="ECO:0000313" key="3">
    <source>
        <dbReference type="Proteomes" id="UP000626092"/>
    </source>
</evidence>
<reference evidence="2" key="1">
    <citation type="submission" date="2019-11" db="EMBL/GenBank/DDBJ databases">
        <authorList>
            <person name="Liu Y."/>
            <person name="Hou J."/>
            <person name="Li T.-Q."/>
            <person name="Guan C.-H."/>
            <person name="Wu X."/>
            <person name="Wu H.-Z."/>
            <person name="Ling F."/>
            <person name="Zhang R."/>
            <person name="Shi X.-G."/>
            <person name="Ren J.-P."/>
            <person name="Chen E.-F."/>
            <person name="Sun J.-M."/>
        </authorList>
    </citation>
    <scope>NUCLEOTIDE SEQUENCE</scope>
    <source>
        <strain evidence="2">Adult_tree_wgs_1</strain>
        <tissue evidence="2">Leaves</tissue>
    </source>
</reference>
<dbReference type="EMBL" id="WJXA01000002">
    <property type="protein sequence ID" value="KAF7150577.1"/>
    <property type="molecule type" value="Genomic_DNA"/>
</dbReference>
<evidence type="ECO:0000313" key="2">
    <source>
        <dbReference type="EMBL" id="KAF7150577.1"/>
    </source>
</evidence>